<feature type="compositionally biased region" description="Low complexity" evidence="6">
    <location>
        <begin position="351"/>
        <end position="371"/>
    </location>
</feature>
<evidence type="ECO:0000256" key="1">
    <source>
        <dbReference type="ARBA" id="ARBA00001974"/>
    </source>
</evidence>
<evidence type="ECO:0000256" key="4">
    <source>
        <dbReference type="ARBA" id="ARBA00022827"/>
    </source>
</evidence>
<keyword evidence="10" id="KW-1185">Reference proteome</keyword>
<dbReference type="InterPro" id="IPR013786">
    <property type="entry name" value="AcylCoA_DH/ox_N"/>
</dbReference>
<evidence type="ECO:0000256" key="3">
    <source>
        <dbReference type="ARBA" id="ARBA00022630"/>
    </source>
</evidence>
<evidence type="ECO:0000259" key="7">
    <source>
        <dbReference type="Pfam" id="PF02770"/>
    </source>
</evidence>
<dbReference type="FunFam" id="2.40.110.10:FF:000002">
    <property type="entry name" value="Acyl-CoA dehydrogenase fadE12"/>
    <property type="match status" value="1"/>
</dbReference>
<dbReference type="InterPro" id="IPR046373">
    <property type="entry name" value="Acyl-CoA_Oxase/DH_mid-dom_sf"/>
</dbReference>
<evidence type="ECO:0000259" key="8">
    <source>
        <dbReference type="Pfam" id="PF02771"/>
    </source>
</evidence>
<dbReference type="Proteomes" id="UP000031843">
    <property type="component" value="Chromosome secondary"/>
</dbReference>
<dbReference type="GO" id="GO:0016937">
    <property type="term" value="F:short-chain fatty acyl-CoA dehydrogenase activity"/>
    <property type="evidence" value="ECO:0007669"/>
    <property type="project" value="UniProtKB-EC"/>
</dbReference>
<evidence type="ECO:0000256" key="5">
    <source>
        <dbReference type="ARBA" id="ARBA00023002"/>
    </source>
</evidence>
<dbReference type="InterPro" id="IPR009100">
    <property type="entry name" value="AcylCoA_DH/oxidase_NM_dom_sf"/>
</dbReference>
<dbReference type="Gene3D" id="1.10.540.10">
    <property type="entry name" value="Acyl-CoA dehydrogenase/oxidase, N-terminal domain"/>
    <property type="match status" value="1"/>
</dbReference>
<dbReference type="KEGG" id="cbw:RR42_s0720"/>
<dbReference type="STRING" id="68895.RR42_s0720"/>
<dbReference type="InterPro" id="IPR036250">
    <property type="entry name" value="AcylCo_DH-like_C"/>
</dbReference>
<comment type="cofactor">
    <cofactor evidence="1">
        <name>FAD</name>
        <dbReference type="ChEBI" id="CHEBI:57692"/>
    </cofactor>
</comment>
<gene>
    <name evidence="9" type="ORF">RR42_s0720</name>
</gene>
<dbReference type="Gene3D" id="1.20.140.10">
    <property type="entry name" value="Butyryl-CoA Dehydrogenase, subunit A, domain 3"/>
    <property type="match status" value="1"/>
</dbReference>
<proteinExistence type="inferred from homology"/>
<dbReference type="PANTHER" id="PTHR43884:SF12">
    <property type="entry name" value="ISOVALERYL-COA DEHYDROGENASE, MITOCHONDRIAL-RELATED"/>
    <property type="match status" value="1"/>
</dbReference>
<dbReference type="EC" id="1.3.8.1" evidence="9"/>
<evidence type="ECO:0000313" key="9">
    <source>
        <dbReference type="EMBL" id="AJG22311.1"/>
    </source>
</evidence>
<organism evidence="9 10">
    <name type="scientific">Cupriavidus basilensis</name>
    <dbReference type="NCBI Taxonomy" id="68895"/>
    <lineage>
        <taxon>Bacteria</taxon>
        <taxon>Pseudomonadati</taxon>
        <taxon>Pseudomonadota</taxon>
        <taxon>Betaproteobacteria</taxon>
        <taxon>Burkholderiales</taxon>
        <taxon>Burkholderiaceae</taxon>
        <taxon>Cupriavidus</taxon>
    </lineage>
</organism>
<keyword evidence="5 9" id="KW-0560">Oxidoreductase</keyword>
<feature type="region of interest" description="Disordered" evidence="6">
    <location>
        <begin position="350"/>
        <end position="371"/>
    </location>
</feature>
<dbReference type="EMBL" id="CP010537">
    <property type="protein sequence ID" value="AJG22311.1"/>
    <property type="molecule type" value="Genomic_DNA"/>
</dbReference>
<reference evidence="9 10" key="1">
    <citation type="journal article" date="2015" name="Genome Announc.">
        <title>Complete Genome Sequence of Cupriavidus basilensis 4G11, Isolated from the Oak Ridge Field Research Center Site.</title>
        <authorList>
            <person name="Ray J."/>
            <person name="Waters R.J."/>
            <person name="Skerker J.M."/>
            <person name="Kuehl J.V."/>
            <person name="Price M.N."/>
            <person name="Huang J."/>
            <person name="Chakraborty R."/>
            <person name="Arkin A.P."/>
            <person name="Deutschbauer A."/>
        </authorList>
    </citation>
    <scope>NUCLEOTIDE SEQUENCE [LARGE SCALE GENOMIC DNA]</scope>
    <source>
        <strain evidence="9">4G11</strain>
    </source>
</reference>
<name>A0A0C4YNX9_9BURK</name>
<evidence type="ECO:0000313" key="10">
    <source>
        <dbReference type="Proteomes" id="UP000031843"/>
    </source>
</evidence>
<feature type="domain" description="Acyl-CoA oxidase/dehydrogenase middle" evidence="7">
    <location>
        <begin position="122"/>
        <end position="216"/>
    </location>
</feature>
<accession>A0A0C4YNX9</accession>
<keyword evidence="3" id="KW-0285">Flavoprotein</keyword>
<feature type="domain" description="Acyl-CoA dehydrogenase/oxidase N-terminal" evidence="8">
    <location>
        <begin position="6"/>
        <end position="118"/>
    </location>
</feature>
<dbReference type="SUPFAM" id="SSF56645">
    <property type="entry name" value="Acyl-CoA dehydrogenase NM domain-like"/>
    <property type="match status" value="1"/>
</dbReference>
<dbReference type="AlphaFoldDB" id="A0A0C4YNX9"/>
<evidence type="ECO:0000256" key="6">
    <source>
        <dbReference type="SAM" id="MobiDB-lite"/>
    </source>
</evidence>
<dbReference type="GO" id="GO:0050660">
    <property type="term" value="F:flavin adenine dinucleotide binding"/>
    <property type="evidence" value="ECO:0007669"/>
    <property type="project" value="InterPro"/>
</dbReference>
<dbReference type="Gene3D" id="2.40.110.10">
    <property type="entry name" value="Butyryl-CoA Dehydrogenase, subunit A, domain 2"/>
    <property type="match status" value="1"/>
</dbReference>
<dbReference type="InterPro" id="IPR006091">
    <property type="entry name" value="Acyl-CoA_Oxase/DH_mid-dom"/>
</dbReference>
<comment type="similarity">
    <text evidence="2">Belongs to the acyl-CoA dehydrogenase family.</text>
</comment>
<dbReference type="PANTHER" id="PTHR43884">
    <property type="entry name" value="ACYL-COA DEHYDROGENASE"/>
    <property type="match status" value="1"/>
</dbReference>
<dbReference type="InterPro" id="IPR037069">
    <property type="entry name" value="AcylCoA_DH/ox_N_sf"/>
</dbReference>
<keyword evidence="4" id="KW-0274">FAD</keyword>
<dbReference type="SUPFAM" id="SSF47203">
    <property type="entry name" value="Acyl-CoA dehydrogenase C-terminal domain-like"/>
    <property type="match status" value="1"/>
</dbReference>
<protein>
    <submittedName>
        <fullName evidence="9">Butyryl-CoA dehydrogenase</fullName>
        <ecNumber evidence="9">1.3.8.1</ecNumber>
    </submittedName>
</protein>
<dbReference type="Pfam" id="PF02771">
    <property type="entry name" value="Acyl-CoA_dh_N"/>
    <property type="match status" value="1"/>
</dbReference>
<dbReference type="Pfam" id="PF02770">
    <property type="entry name" value="Acyl-CoA_dh_M"/>
    <property type="match status" value="1"/>
</dbReference>
<sequence length="371" mass="39687">MHSEYTEQQTMIRDSARAFASERLAASAAQWDRDGRLPDNVVADMGALGLLGMIVPEEWGGTYTDYIVYALAIEEIAAGCAACATLMSVHNSVGGGPILHYGTDAQKERYLPRLASDEVIGAFCQTEPQAGSEAHNLRTRARPNEGGWVLNGSKQFVTNGLRAGVAVVFAATDPERSKKGPSAFVVPADTPRFIVRAPEKTLGIRASDTCAITLETCVVPHDALQGEPCEGQRLALSNLEGGRIGIAAQAIGIARSAFEAACCYAASAFSLAVRCASIRRSPTCWPTWQPSSTPQACWCAEPRICAAKACHACRRHCRPSFMRMRWPSASALKRCRSMAAMATWKTTRSNATTAAPASPKSTKAPARFSAC</sequence>
<evidence type="ECO:0000256" key="2">
    <source>
        <dbReference type="ARBA" id="ARBA00009347"/>
    </source>
</evidence>
<dbReference type="FunFam" id="1.10.540.10:FF:000002">
    <property type="entry name" value="Acyl-CoA dehydrogenase FadE19"/>
    <property type="match status" value="1"/>
</dbReference>